<dbReference type="EMBL" id="BMIR01000013">
    <property type="protein sequence ID" value="GGE46705.1"/>
    <property type="molecule type" value="Genomic_DNA"/>
</dbReference>
<sequence length="145" mass="17134">MRRTLNIWQQQQGYTLLSTMIALSLLYMISALIMLLATITFHEAPAERWGRKDIWLFMHQFQKELESGQEIQCEPNDISFQKDEDLIDYRQSGMRVLRTLNHSGYEIALNDITEWTCASYHSLINVKVRDKKGTVYRWSVENMVK</sequence>
<evidence type="ECO:0000313" key="2">
    <source>
        <dbReference type="EMBL" id="GGE46705.1"/>
    </source>
</evidence>
<gene>
    <name evidence="2" type="ORF">GCM10011391_26940</name>
</gene>
<keyword evidence="3" id="KW-1185">Reference proteome</keyword>
<proteinExistence type="predicted"/>
<feature type="transmembrane region" description="Helical" evidence="1">
    <location>
        <begin position="20"/>
        <end position="41"/>
    </location>
</feature>
<reference evidence="2" key="1">
    <citation type="journal article" date="2014" name="Int. J. Syst. Evol. Microbiol.">
        <title>Complete genome sequence of Corynebacterium casei LMG S-19264T (=DSM 44701T), isolated from a smear-ripened cheese.</title>
        <authorList>
            <consortium name="US DOE Joint Genome Institute (JGI-PGF)"/>
            <person name="Walter F."/>
            <person name="Albersmeier A."/>
            <person name="Kalinowski J."/>
            <person name="Ruckert C."/>
        </authorList>
    </citation>
    <scope>NUCLEOTIDE SEQUENCE</scope>
    <source>
        <strain evidence="2">CGMCC 1.15371</strain>
    </source>
</reference>
<dbReference type="Pfam" id="PF15980">
    <property type="entry name" value="ComGF"/>
    <property type="match status" value="1"/>
</dbReference>
<keyword evidence="1" id="KW-0472">Membrane</keyword>
<organism evidence="2 3">
    <name type="scientific">Pullulanibacillus camelliae</name>
    <dbReference type="NCBI Taxonomy" id="1707096"/>
    <lineage>
        <taxon>Bacteria</taxon>
        <taxon>Bacillati</taxon>
        <taxon>Bacillota</taxon>
        <taxon>Bacilli</taxon>
        <taxon>Bacillales</taxon>
        <taxon>Sporolactobacillaceae</taxon>
        <taxon>Pullulanibacillus</taxon>
    </lineage>
</organism>
<reference evidence="2" key="2">
    <citation type="submission" date="2020-09" db="EMBL/GenBank/DDBJ databases">
        <authorList>
            <person name="Sun Q."/>
            <person name="Zhou Y."/>
        </authorList>
    </citation>
    <scope>NUCLEOTIDE SEQUENCE</scope>
    <source>
        <strain evidence="2">CGMCC 1.15371</strain>
    </source>
</reference>
<protein>
    <recommendedName>
        <fullName evidence="4">Competence protein ComGF</fullName>
    </recommendedName>
</protein>
<dbReference type="RefSeq" id="WP_188695032.1">
    <property type="nucleotide sequence ID" value="NZ_BMIR01000013.1"/>
</dbReference>
<evidence type="ECO:0000313" key="3">
    <source>
        <dbReference type="Proteomes" id="UP000628775"/>
    </source>
</evidence>
<evidence type="ECO:0000256" key="1">
    <source>
        <dbReference type="SAM" id="Phobius"/>
    </source>
</evidence>
<dbReference type="InterPro" id="IPR016977">
    <property type="entry name" value="ComGF"/>
</dbReference>
<name>A0A8J2YJQ0_9BACL</name>
<evidence type="ECO:0008006" key="4">
    <source>
        <dbReference type="Google" id="ProtNLM"/>
    </source>
</evidence>
<dbReference type="Proteomes" id="UP000628775">
    <property type="component" value="Unassembled WGS sequence"/>
</dbReference>
<dbReference type="AlphaFoldDB" id="A0A8J2YJQ0"/>
<comment type="caution">
    <text evidence="2">The sequence shown here is derived from an EMBL/GenBank/DDBJ whole genome shotgun (WGS) entry which is preliminary data.</text>
</comment>
<keyword evidence="1" id="KW-1133">Transmembrane helix</keyword>
<accession>A0A8J2YJQ0</accession>
<keyword evidence="1" id="KW-0812">Transmembrane</keyword>